<evidence type="ECO:0000256" key="3">
    <source>
        <dbReference type="ARBA" id="ARBA00022692"/>
    </source>
</evidence>
<keyword evidence="5 6" id="KW-0472">Membrane</keyword>
<reference evidence="8" key="1">
    <citation type="journal article" date="2020" name="mSystems">
        <title>Genome- and Community-Level Interaction Insights into Carbon Utilization and Element Cycling Functions of Hydrothermarchaeota in Hydrothermal Sediment.</title>
        <authorList>
            <person name="Zhou Z."/>
            <person name="Liu Y."/>
            <person name="Xu W."/>
            <person name="Pan J."/>
            <person name="Luo Z.H."/>
            <person name="Li M."/>
        </authorList>
    </citation>
    <scope>NUCLEOTIDE SEQUENCE [LARGE SCALE GENOMIC DNA]</scope>
    <source>
        <strain evidence="8">SpSt-885</strain>
    </source>
</reference>
<feature type="transmembrane region" description="Helical" evidence="6">
    <location>
        <begin position="488"/>
        <end position="506"/>
    </location>
</feature>
<keyword evidence="4 6" id="KW-1133">Transmembrane helix</keyword>
<dbReference type="EMBL" id="DTLS01000159">
    <property type="protein sequence ID" value="HGZ60639.1"/>
    <property type="molecule type" value="Genomic_DNA"/>
</dbReference>
<feature type="transmembrane region" description="Helical" evidence="6">
    <location>
        <begin position="289"/>
        <end position="310"/>
    </location>
</feature>
<keyword evidence="3 6" id="KW-0812">Transmembrane</keyword>
<keyword evidence="2" id="KW-1003">Cell membrane</keyword>
<accession>A0A7J3SP45</accession>
<evidence type="ECO:0000256" key="4">
    <source>
        <dbReference type="ARBA" id="ARBA00022989"/>
    </source>
</evidence>
<evidence type="ECO:0000259" key="7">
    <source>
        <dbReference type="Pfam" id="PF00482"/>
    </source>
</evidence>
<evidence type="ECO:0000256" key="2">
    <source>
        <dbReference type="ARBA" id="ARBA00022475"/>
    </source>
</evidence>
<gene>
    <name evidence="8" type="ORF">ENW83_05515</name>
</gene>
<dbReference type="InterPro" id="IPR018076">
    <property type="entry name" value="T2SS_GspF_dom"/>
</dbReference>
<protein>
    <recommendedName>
        <fullName evidence="7">Type II secretion system protein GspF domain-containing protein</fullName>
    </recommendedName>
</protein>
<proteinExistence type="predicted"/>
<organism evidence="8">
    <name type="scientific">Fervidicoccus fontis</name>
    <dbReference type="NCBI Taxonomy" id="683846"/>
    <lineage>
        <taxon>Archaea</taxon>
        <taxon>Thermoproteota</taxon>
        <taxon>Thermoprotei</taxon>
        <taxon>Fervidicoccales</taxon>
        <taxon>Fervidicoccaceae</taxon>
        <taxon>Fervidicoccus</taxon>
    </lineage>
</organism>
<dbReference type="PANTHER" id="PTHR35402:SF2">
    <property type="entry name" value="FLAGELLA ACCESSORY PROTEIN J"/>
    <property type="match status" value="1"/>
</dbReference>
<comment type="subcellular location">
    <subcellularLocation>
        <location evidence="1">Cell membrane</location>
        <topology evidence="1">Multi-pass membrane protein</topology>
    </subcellularLocation>
</comment>
<feature type="transmembrane region" description="Helical" evidence="6">
    <location>
        <begin position="42"/>
        <end position="64"/>
    </location>
</feature>
<evidence type="ECO:0000313" key="8">
    <source>
        <dbReference type="EMBL" id="HGZ60639.1"/>
    </source>
</evidence>
<dbReference type="AlphaFoldDB" id="A0A7J3SP45"/>
<dbReference type="GO" id="GO:0005886">
    <property type="term" value="C:plasma membrane"/>
    <property type="evidence" value="ECO:0007669"/>
    <property type="project" value="UniProtKB-SubCell"/>
</dbReference>
<feature type="domain" description="Type II secretion system protein GspF" evidence="7">
    <location>
        <begin position="352"/>
        <end position="447"/>
    </location>
</feature>
<name>A0A7J3SP45_9CREN</name>
<feature type="transmembrane region" description="Helical" evidence="6">
    <location>
        <begin position="20"/>
        <end position="36"/>
    </location>
</feature>
<feature type="transmembrane region" description="Helical" evidence="6">
    <location>
        <begin position="263"/>
        <end position="283"/>
    </location>
</feature>
<evidence type="ECO:0000256" key="6">
    <source>
        <dbReference type="SAM" id="Phobius"/>
    </source>
</evidence>
<evidence type="ECO:0000256" key="1">
    <source>
        <dbReference type="ARBA" id="ARBA00004651"/>
    </source>
</evidence>
<feature type="transmembrane region" description="Helical" evidence="6">
    <location>
        <begin position="189"/>
        <end position="215"/>
    </location>
</feature>
<feature type="transmembrane region" description="Helical" evidence="6">
    <location>
        <begin position="518"/>
        <end position="540"/>
    </location>
</feature>
<evidence type="ECO:0000256" key="5">
    <source>
        <dbReference type="ARBA" id="ARBA00023136"/>
    </source>
</evidence>
<feature type="transmembrane region" description="Helical" evidence="6">
    <location>
        <begin position="437"/>
        <end position="457"/>
    </location>
</feature>
<feature type="transmembrane region" description="Helical" evidence="6">
    <location>
        <begin position="221"/>
        <end position="242"/>
    </location>
</feature>
<sequence length="556" mass="62034">MKYRSFKRNNKNLSSAEKLYLLAASVGIVLSIYIYFRLTSGVALAIAGIVMSLSVVLGVIYPFWLRRKPSTSVDLDLTFLLQHMYSVSTGSPPREALFECVGRENIYPKYSPIFRKIFKLGKEWGYSFPQACAFVANEAKNKVLKEILSRLSAVLAIGEDVVLFIKTELDTINSEFETQYTRTVEASRVFLGIYTSLLASSVFMLANFLLLAFFFGGSIGMVITSYFFVLGTIASVAILLYLTMPPEVYETKIKPMPPIYRTIDILSVAVISISIATTAYLAFTGRTSFYILGEVLIASGAGFLLPGWLAKKIEDLIREIDDFFPVFIRSYALNYETLPDQAKALRPLLIVELGRLTRILENLYARLLNSIDPAVAWRMVASESRSELVHRFLRIFIDSVERGGKISKVGASLSDHHNLIVRLRRNRLQIAKTFETTTYIMQAAVVIINIFVVRLLYGFSSILASMQAQIPTNIVGPLFGSNIPLQPIVYTSIIFSILTAAMNAFSISRVTPGVSRTFWYYLGLLFIISGIGVMLGSMMMDYILGSTIQAFGNLTA</sequence>
<dbReference type="Pfam" id="PF00482">
    <property type="entry name" value="T2SSF"/>
    <property type="match status" value="1"/>
</dbReference>
<dbReference type="PANTHER" id="PTHR35402">
    <property type="entry name" value="INTEGRAL MEMBRANE PROTEIN-RELATED"/>
    <property type="match status" value="1"/>
</dbReference>
<comment type="caution">
    <text evidence="8">The sequence shown here is derived from an EMBL/GenBank/DDBJ whole genome shotgun (WGS) entry which is preliminary data.</text>
</comment>
<dbReference type="InterPro" id="IPR056569">
    <property type="entry name" value="ArlJ-like"/>
</dbReference>